<dbReference type="InterPro" id="IPR000073">
    <property type="entry name" value="AB_hydrolase_1"/>
</dbReference>
<dbReference type="AlphaFoldDB" id="A0A4P9VQR6"/>
<dbReference type="SUPFAM" id="SSF53474">
    <property type="entry name" value="alpha/beta-Hydrolases"/>
    <property type="match status" value="1"/>
</dbReference>
<accession>A0A4P9VQR6</accession>
<keyword evidence="3" id="KW-1185">Reference proteome</keyword>
<dbReference type="InterPro" id="IPR050266">
    <property type="entry name" value="AB_hydrolase_sf"/>
</dbReference>
<dbReference type="GO" id="GO:0016020">
    <property type="term" value="C:membrane"/>
    <property type="evidence" value="ECO:0007669"/>
    <property type="project" value="TreeGrafter"/>
</dbReference>
<comment type="caution">
    <text evidence="2">The sequence shown here is derived from an EMBL/GenBank/DDBJ whole genome shotgun (WGS) entry which is preliminary data.</text>
</comment>
<dbReference type="Gene3D" id="3.40.50.1820">
    <property type="entry name" value="alpha/beta hydrolase"/>
    <property type="match status" value="1"/>
</dbReference>
<name>A0A4P9VQR6_9GAMM</name>
<sequence>MLNEKWLDIDGDKLYSLFSSFVDTRDTLVFIHGLGESHLCFADAIDWLPQYNLIMFDMCGYGYSPASRFSHSTESQAKRILKALSYFSIDKCYLLGHSWGGDIGTLACQLDENKIIQGFINAEGGLHEENILLSKIISEHYSTLNENEFSAWVKGSGFANQFPLAWHHSAGIKYLSSVRRCEPMVLGETASEIYAQHNTLDCRGVVGWGQIYETLSIPKSYFWGTKSLTGCERAIEFIKTLDNVEFKNANHWIQNEPMAFYSAIKNFISEIKK</sequence>
<dbReference type="InterPro" id="IPR029058">
    <property type="entry name" value="AB_hydrolase_fold"/>
</dbReference>
<evidence type="ECO:0000313" key="2">
    <source>
        <dbReference type="EMBL" id="RDH44400.1"/>
    </source>
</evidence>
<keyword evidence="2" id="KW-0378">Hydrolase</keyword>
<dbReference type="PANTHER" id="PTHR43798">
    <property type="entry name" value="MONOACYLGLYCEROL LIPASE"/>
    <property type="match status" value="1"/>
</dbReference>
<dbReference type="GO" id="GO:0016787">
    <property type="term" value="F:hydrolase activity"/>
    <property type="evidence" value="ECO:0007669"/>
    <property type="project" value="UniProtKB-KW"/>
</dbReference>
<dbReference type="Proteomes" id="UP000257039">
    <property type="component" value="Unassembled WGS sequence"/>
</dbReference>
<feature type="domain" description="AB hydrolase-1" evidence="1">
    <location>
        <begin position="27"/>
        <end position="127"/>
    </location>
</feature>
<protein>
    <submittedName>
        <fullName evidence="2">Alpha/beta hydrolase</fullName>
    </submittedName>
</protein>
<dbReference type="RefSeq" id="WP_094787559.1">
    <property type="nucleotide sequence ID" value="NZ_NDXW01000001.1"/>
</dbReference>
<gene>
    <name evidence="2" type="ORF">B9G39_13665</name>
</gene>
<organism evidence="2 3">
    <name type="scientific">Zooshikella ganghwensis</name>
    <dbReference type="NCBI Taxonomy" id="202772"/>
    <lineage>
        <taxon>Bacteria</taxon>
        <taxon>Pseudomonadati</taxon>
        <taxon>Pseudomonadota</taxon>
        <taxon>Gammaproteobacteria</taxon>
        <taxon>Oceanospirillales</taxon>
        <taxon>Zooshikellaceae</taxon>
        <taxon>Zooshikella</taxon>
    </lineage>
</organism>
<evidence type="ECO:0000313" key="3">
    <source>
        <dbReference type="Proteomes" id="UP000257039"/>
    </source>
</evidence>
<dbReference type="EMBL" id="NDXW01000001">
    <property type="protein sequence ID" value="RDH44400.1"/>
    <property type="molecule type" value="Genomic_DNA"/>
</dbReference>
<reference evidence="2 3" key="1">
    <citation type="submission" date="2017-04" db="EMBL/GenBank/DDBJ databases">
        <title>Draft genome sequence of Zooshikella ganghwensis VG4 isolated from Red Sea sediments.</title>
        <authorList>
            <person name="Rehman Z."/>
            <person name="Alam I."/>
            <person name="Kamau A."/>
            <person name="Bajic V."/>
            <person name="Leiknes T."/>
        </authorList>
    </citation>
    <scope>NUCLEOTIDE SEQUENCE [LARGE SCALE GENOMIC DNA]</scope>
    <source>
        <strain evidence="2 3">VG4</strain>
    </source>
</reference>
<evidence type="ECO:0000259" key="1">
    <source>
        <dbReference type="Pfam" id="PF00561"/>
    </source>
</evidence>
<proteinExistence type="predicted"/>
<dbReference type="Pfam" id="PF00561">
    <property type="entry name" value="Abhydrolase_1"/>
    <property type="match status" value="1"/>
</dbReference>
<dbReference type="PANTHER" id="PTHR43798:SF33">
    <property type="entry name" value="HYDROLASE, PUTATIVE (AFU_ORTHOLOGUE AFUA_2G14860)-RELATED"/>
    <property type="match status" value="1"/>
</dbReference>